<evidence type="ECO:0000256" key="4">
    <source>
        <dbReference type="ARBA" id="ARBA00023136"/>
    </source>
</evidence>
<dbReference type="OrthoDB" id="9770329at2"/>
<dbReference type="PATRIC" id="fig|1234595.3.peg.1674"/>
<dbReference type="GO" id="GO:0016491">
    <property type="term" value="F:oxidoreductase activity"/>
    <property type="evidence" value="ECO:0007669"/>
    <property type="project" value="InterPro"/>
</dbReference>
<accession>M2T962</accession>
<feature type="region of interest" description="Disordered" evidence="5">
    <location>
        <begin position="249"/>
        <end position="271"/>
    </location>
</feature>
<dbReference type="Pfam" id="PF04116">
    <property type="entry name" value="FA_hydroxylase"/>
    <property type="match status" value="1"/>
</dbReference>
<evidence type="ECO:0000259" key="7">
    <source>
        <dbReference type="Pfam" id="PF04116"/>
    </source>
</evidence>
<dbReference type="Proteomes" id="UP000011717">
    <property type="component" value="Unassembled WGS sequence"/>
</dbReference>
<keyword evidence="2 6" id="KW-0812">Transmembrane</keyword>
<dbReference type="PANTHER" id="PTHR11863">
    <property type="entry name" value="STEROL DESATURASE"/>
    <property type="match status" value="1"/>
</dbReference>
<dbReference type="InterPro" id="IPR050307">
    <property type="entry name" value="Sterol_Desaturase_Related"/>
</dbReference>
<feature type="transmembrane region" description="Helical" evidence="6">
    <location>
        <begin position="52"/>
        <end position="70"/>
    </location>
</feature>
<dbReference type="EMBL" id="AMRV01000004">
    <property type="protein sequence ID" value="EMD83074.1"/>
    <property type="molecule type" value="Genomic_DNA"/>
</dbReference>
<reference evidence="8 9" key="1">
    <citation type="journal article" date="2013" name="Genome Announc.">
        <title>Draft Genome Sequence of Strain JLT2015T, Belonging to the Family Sphingomonadaceae of the Alphaproteobacteria.</title>
        <authorList>
            <person name="Tang K."/>
            <person name="Liu K."/>
            <person name="Li S."/>
            <person name="Jiao N."/>
        </authorList>
    </citation>
    <scope>NUCLEOTIDE SEQUENCE [LARGE SCALE GENOMIC DNA]</scope>
    <source>
        <strain evidence="8 9">JLT2015</strain>
    </source>
</reference>
<evidence type="ECO:0000256" key="6">
    <source>
        <dbReference type="SAM" id="Phobius"/>
    </source>
</evidence>
<gene>
    <name evidence="8" type="ORF">C725_1672</name>
</gene>
<evidence type="ECO:0000256" key="2">
    <source>
        <dbReference type="ARBA" id="ARBA00022692"/>
    </source>
</evidence>
<feature type="domain" description="Fatty acid hydroxylase" evidence="7">
    <location>
        <begin position="96"/>
        <end position="230"/>
    </location>
</feature>
<comment type="subcellular location">
    <subcellularLocation>
        <location evidence="1">Membrane</location>
    </subcellularLocation>
</comment>
<dbReference type="GO" id="GO:0005506">
    <property type="term" value="F:iron ion binding"/>
    <property type="evidence" value="ECO:0007669"/>
    <property type="project" value="InterPro"/>
</dbReference>
<sequence>MLQLAILILAMTLIVGARYLAVSGLFAAITARARPGLHGSARSRRQQRAERRWSLIAAFIYGAPTASAIWRFHAGGTAIYTDLSAYPLWWLPASILLYLFLHDTWFYWTHRAMHHRRLFPVMHRVHHNSRPPTAWAAMSFHWTESLSGALLIPALVFLIPIHIAALGLVLAVMTLFGTTNHLGWEIFPARFVNGLFGRAVITASHHHRHHQNYACNFGLYFRFWDRLCKTDDGLAGDFGREEREAFDRAAARRAASGSGARPVHTPAAAPE</sequence>
<evidence type="ECO:0000256" key="5">
    <source>
        <dbReference type="SAM" id="MobiDB-lite"/>
    </source>
</evidence>
<dbReference type="InterPro" id="IPR006694">
    <property type="entry name" value="Fatty_acid_hydroxylase"/>
</dbReference>
<dbReference type="GO" id="GO:0016020">
    <property type="term" value="C:membrane"/>
    <property type="evidence" value="ECO:0007669"/>
    <property type="project" value="UniProtKB-SubCell"/>
</dbReference>
<organism evidence="8 9">
    <name type="scientific">Pacificimonas flava</name>
    <dbReference type="NCBI Taxonomy" id="1234595"/>
    <lineage>
        <taxon>Bacteria</taxon>
        <taxon>Pseudomonadati</taxon>
        <taxon>Pseudomonadota</taxon>
        <taxon>Alphaproteobacteria</taxon>
        <taxon>Sphingomonadales</taxon>
        <taxon>Sphingosinicellaceae</taxon>
        <taxon>Pacificimonas</taxon>
    </lineage>
</organism>
<feature type="compositionally biased region" description="Low complexity" evidence="5">
    <location>
        <begin position="252"/>
        <end position="261"/>
    </location>
</feature>
<dbReference type="AlphaFoldDB" id="M2T962"/>
<evidence type="ECO:0000313" key="8">
    <source>
        <dbReference type="EMBL" id="EMD83074.1"/>
    </source>
</evidence>
<evidence type="ECO:0000256" key="3">
    <source>
        <dbReference type="ARBA" id="ARBA00022989"/>
    </source>
</evidence>
<comment type="caution">
    <text evidence="8">The sequence shown here is derived from an EMBL/GenBank/DDBJ whole genome shotgun (WGS) entry which is preliminary data.</text>
</comment>
<dbReference type="RefSeq" id="WP_008601800.1">
    <property type="nucleotide sequence ID" value="NZ_AMRV01000004.1"/>
</dbReference>
<keyword evidence="9" id="KW-1185">Reference proteome</keyword>
<evidence type="ECO:0000313" key="9">
    <source>
        <dbReference type="Proteomes" id="UP000011717"/>
    </source>
</evidence>
<feature type="transmembrane region" description="Helical" evidence="6">
    <location>
        <begin position="148"/>
        <end position="176"/>
    </location>
</feature>
<keyword evidence="4 6" id="KW-0472">Membrane</keyword>
<proteinExistence type="predicted"/>
<feature type="transmembrane region" description="Helical" evidence="6">
    <location>
        <begin position="90"/>
        <end position="108"/>
    </location>
</feature>
<name>M2T962_9SPHN</name>
<feature type="transmembrane region" description="Helical" evidence="6">
    <location>
        <begin position="6"/>
        <end position="31"/>
    </location>
</feature>
<keyword evidence="3 6" id="KW-1133">Transmembrane helix</keyword>
<protein>
    <submittedName>
        <fullName evidence="8">Sterol desaturase</fullName>
    </submittedName>
</protein>
<dbReference type="GO" id="GO:0008610">
    <property type="term" value="P:lipid biosynthetic process"/>
    <property type="evidence" value="ECO:0007669"/>
    <property type="project" value="InterPro"/>
</dbReference>
<evidence type="ECO:0000256" key="1">
    <source>
        <dbReference type="ARBA" id="ARBA00004370"/>
    </source>
</evidence>